<dbReference type="GO" id="GO:0055085">
    <property type="term" value="P:transmembrane transport"/>
    <property type="evidence" value="ECO:0007669"/>
    <property type="project" value="InterPro"/>
</dbReference>
<reference evidence="10 11" key="1">
    <citation type="submission" date="2016-06" db="EMBL/GenBank/DDBJ databases">
        <authorList>
            <person name="Kjaerup R.B."/>
            <person name="Dalgaard T.S."/>
            <person name="Juul-Madsen H.R."/>
        </authorList>
    </citation>
    <scope>NUCLEOTIDE SEQUENCE [LARGE SCALE GENOMIC DNA]</scope>
    <source>
        <strain evidence="10 11">DSM 43821</strain>
    </source>
</reference>
<evidence type="ECO:0000256" key="6">
    <source>
        <dbReference type="ARBA" id="ARBA00022989"/>
    </source>
</evidence>
<dbReference type="PANTHER" id="PTHR43848:SF2">
    <property type="entry name" value="PUTRESCINE TRANSPORT SYSTEM PERMEASE PROTEIN POTI"/>
    <property type="match status" value="1"/>
</dbReference>
<name>A0A1C4XPW3_9ACTN</name>
<dbReference type="AlphaFoldDB" id="A0A1C4XPW3"/>
<evidence type="ECO:0000256" key="2">
    <source>
        <dbReference type="ARBA" id="ARBA00007069"/>
    </source>
</evidence>
<feature type="transmembrane region" description="Helical" evidence="8">
    <location>
        <begin position="136"/>
        <end position="157"/>
    </location>
</feature>
<dbReference type="InterPro" id="IPR051789">
    <property type="entry name" value="Bact_Polyamine_Transport"/>
</dbReference>
<evidence type="ECO:0000256" key="3">
    <source>
        <dbReference type="ARBA" id="ARBA00022448"/>
    </source>
</evidence>
<feature type="transmembrane region" description="Helical" evidence="8">
    <location>
        <begin position="9"/>
        <end position="31"/>
    </location>
</feature>
<keyword evidence="4" id="KW-1003">Cell membrane</keyword>
<dbReference type="InterPro" id="IPR035906">
    <property type="entry name" value="MetI-like_sf"/>
</dbReference>
<protein>
    <submittedName>
        <fullName evidence="10">Putative spermidine/putrescine transport system permease protein</fullName>
    </submittedName>
</protein>
<comment type="subcellular location">
    <subcellularLocation>
        <location evidence="1 8">Cell membrane</location>
        <topology evidence="1 8">Multi-pass membrane protein</topology>
    </subcellularLocation>
</comment>
<evidence type="ECO:0000256" key="7">
    <source>
        <dbReference type="ARBA" id="ARBA00023136"/>
    </source>
</evidence>
<evidence type="ECO:0000256" key="8">
    <source>
        <dbReference type="RuleBase" id="RU363032"/>
    </source>
</evidence>
<proteinExistence type="inferred from homology"/>
<dbReference type="SUPFAM" id="SSF161098">
    <property type="entry name" value="MetI-like"/>
    <property type="match status" value="1"/>
</dbReference>
<gene>
    <name evidence="10" type="ORF">GA0074696_2750</name>
</gene>
<keyword evidence="3 8" id="KW-0813">Transport</keyword>
<keyword evidence="6 8" id="KW-1133">Transmembrane helix</keyword>
<evidence type="ECO:0000313" key="10">
    <source>
        <dbReference type="EMBL" id="SCF10372.1"/>
    </source>
</evidence>
<dbReference type="RefSeq" id="WP_088961458.1">
    <property type="nucleotide sequence ID" value="NZ_LT607410.1"/>
</dbReference>
<sequence>MTLSRGGRWLLRAAMALGLAFVYVPLAIVLVNSFNSDRTFAWPPPRWTTDWWVRAWENAGAREALWTSVKAGLGATAVALLLGSLVAFAVQRYRFFGRDAVSLLVVLPIALPGIVTGIALDTAFRSLIEPLGVGKGLFSVVVGHATFCVVVVFNNVLARLRRLGGNLEDASADLGADTFQTFRYVTFPLLRSALFAGGLLAFALSFDEIIVTTFTAGPGVQTLPIWIFNNLFRPNQAPVINVVAAVLIVLSIVPIYLAQRVSDTAAGGRL</sequence>
<evidence type="ECO:0000256" key="4">
    <source>
        <dbReference type="ARBA" id="ARBA00022475"/>
    </source>
</evidence>
<evidence type="ECO:0000256" key="1">
    <source>
        <dbReference type="ARBA" id="ARBA00004651"/>
    </source>
</evidence>
<dbReference type="CDD" id="cd06261">
    <property type="entry name" value="TM_PBP2"/>
    <property type="match status" value="1"/>
</dbReference>
<feature type="transmembrane region" description="Helical" evidence="8">
    <location>
        <begin position="237"/>
        <end position="257"/>
    </location>
</feature>
<evidence type="ECO:0000313" key="11">
    <source>
        <dbReference type="Proteomes" id="UP000198228"/>
    </source>
</evidence>
<comment type="similarity">
    <text evidence="2">Belongs to the binding-protein-dependent transport system permease family. CysTW subfamily.</text>
</comment>
<dbReference type="Gene3D" id="1.10.3720.10">
    <property type="entry name" value="MetI-like"/>
    <property type="match status" value="1"/>
</dbReference>
<dbReference type="InterPro" id="IPR000515">
    <property type="entry name" value="MetI-like"/>
</dbReference>
<feature type="transmembrane region" description="Helical" evidence="8">
    <location>
        <begin position="102"/>
        <end position="124"/>
    </location>
</feature>
<dbReference type="GO" id="GO:0005886">
    <property type="term" value="C:plasma membrane"/>
    <property type="evidence" value="ECO:0007669"/>
    <property type="project" value="UniProtKB-SubCell"/>
</dbReference>
<dbReference type="Proteomes" id="UP000198228">
    <property type="component" value="Chromosome I"/>
</dbReference>
<evidence type="ECO:0000259" key="9">
    <source>
        <dbReference type="PROSITE" id="PS50928"/>
    </source>
</evidence>
<feature type="transmembrane region" description="Helical" evidence="8">
    <location>
        <begin position="193"/>
        <end position="217"/>
    </location>
</feature>
<organism evidence="10 11">
    <name type="scientific">Micromonospora purpureochromogenes</name>
    <dbReference type="NCBI Taxonomy" id="47872"/>
    <lineage>
        <taxon>Bacteria</taxon>
        <taxon>Bacillati</taxon>
        <taxon>Actinomycetota</taxon>
        <taxon>Actinomycetes</taxon>
        <taxon>Micromonosporales</taxon>
        <taxon>Micromonosporaceae</taxon>
        <taxon>Micromonospora</taxon>
    </lineage>
</organism>
<evidence type="ECO:0000256" key="5">
    <source>
        <dbReference type="ARBA" id="ARBA00022692"/>
    </source>
</evidence>
<dbReference type="PANTHER" id="PTHR43848">
    <property type="entry name" value="PUTRESCINE TRANSPORT SYSTEM PERMEASE PROTEIN POTI"/>
    <property type="match status" value="1"/>
</dbReference>
<dbReference type="Pfam" id="PF00528">
    <property type="entry name" value="BPD_transp_1"/>
    <property type="match status" value="1"/>
</dbReference>
<keyword evidence="7 8" id="KW-0472">Membrane</keyword>
<dbReference type="PROSITE" id="PS50928">
    <property type="entry name" value="ABC_TM1"/>
    <property type="match status" value="1"/>
</dbReference>
<feature type="domain" description="ABC transmembrane type-1" evidence="9">
    <location>
        <begin position="65"/>
        <end position="258"/>
    </location>
</feature>
<dbReference type="EMBL" id="LT607410">
    <property type="protein sequence ID" value="SCF10372.1"/>
    <property type="molecule type" value="Genomic_DNA"/>
</dbReference>
<feature type="transmembrane region" description="Helical" evidence="8">
    <location>
        <begin position="71"/>
        <end position="90"/>
    </location>
</feature>
<keyword evidence="5 8" id="KW-0812">Transmembrane</keyword>
<accession>A0A1C4XPW3</accession>